<dbReference type="Pfam" id="PF00708">
    <property type="entry name" value="Acylphosphatase"/>
    <property type="match status" value="1"/>
</dbReference>
<dbReference type="STRING" id="1110509.Mhar_2298"/>
<reference evidence="5 6" key="1">
    <citation type="journal article" date="2012" name="PLoS ONE">
        <title>The genome characteristics and predicted function of methyl-group oxidation pathway in the obligate aceticlastic methanogens, Methanosaeta spp.</title>
        <authorList>
            <person name="Zhu J."/>
            <person name="Zheng H."/>
            <person name="Ai G."/>
            <person name="Zhang G."/>
            <person name="Liu D."/>
            <person name="Liu X."/>
            <person name="Dong X."/>
        </authorList>
    </citation>
    <scope>NUCLEOTIDE SEQUENCE [LARGE SCALE GENOMIC DNA]</scope>
    <source>
        <strain evidence="5 6">6Ac</strain>
    </source>
</reference>
<dbReference type="InterPro" id="IPR001792">
    <property type="entry name" value="Acylphosphatase-like_dom"/>
</dbReference>
<evidence type="ECO:0000259" key="3">
    <source>
        <dbReference type="PROSITE" id="PS50192"/>
    </source>
</evidence>
<comment type="similarity">
    <text evidence="2">Belongs to the acylphosphatase family.</text>
</comment>
<name>G7WQL6_METH6</name>
<feature type="domain" description="T-SNARE coiled-coil homology" evidence="3">
    <location>
        <begin position="183"/>
        <end position="245"/>
    </location>
</feature>
<dbReference type="InterPro" id="IPR000727">
    <property type="entry name" value="T_SNARE_dom"/>
</dbReference>
<feature type="active site" evidence="1">
    <location>
        <position position="94"/>
    </location>
</feature>
<evidence type="ECO:0000313" key="6">
    <source>
        <dbReference type="Proteomes" id="UP000005877"/>
    </source>
</evidence>
<dbReference type="PANTHER" id="PTHR47268:SF4">
    <property type="entry name" value="ACYLPHOSPHATASE"/>
    <property type="match status" value="1"/>
</dbReference>
<comment type="catalytic activity">
    <reaction evidence="1">
        <text>an acyl phosphate + H2O = a carboxylate + phosphate + H(+)</text>
        <dbReference type="Rhea" id="RHEA:14965"/>
        <dbReference type="ChEBI" id="CHEBI:15377"/>
        <dbReference type="ChEBI" id="CHEBI:15378"/>
        <dbReference type="ChEBI" id="CHEBI:29067"/>
        <dbReference type="ChEBI" id="CHEBI:43474"/>
        <dbReference type="ChEBI" id="CHEBI:59918"/>
        <dbReference type="EC" id="3.6.1.7"/>
    </reaction>
</comment>
<organism evidence="5 6">
    <name type="scientific">Methanothrix harundinacea (strain 6Ac)</name>
    <name type="common">Methanosaeta harundinacea</name>
    <dbReference type="NCBI Taxonomy" id="1110509"/>
    <lineage>
        <taxon>Archaea</taxon>
        <taxon>Methanobacteriati</taxon>
        <taxon>Methanobacteriota</taxon>
        <taxon>Stenosarchaea group</taxon>
        <taxon>Methanomicrobia</taxon>
        <taxon>Methanotrichales</taxon>
        <taxon>Methanotrichaceae</taxon>
        <taxon>Methanothrix</taxon>
    </lineage>
</organism>
<dbReference type="SUPFAM" id="SSF54975">
    <property type="entry name" value="Acylphosphatase/BLUF domain-like"/>
    <property type="match status" value="1"/>
</dbReference>
<protein>
    <recommendedName>
        <fullName evidence="1">acylphosphatase</fullName>
        <ecNumber evidence="1">3.6.1.7</ecNumber>
    </recommendedName>
</protein>
<dbReference type="AlphaFoldDB" id="G7WQL6"/>
<dbReference type="PANTHER" id="PTHR47268">
    <property type="entry name" value="ACYLPHOSPHATASE"/>
    <property type="match status" value="1"/>
</dbReference>
<feature type="active site" evidence="1">
    <location>
        <position position="76"/>
    </location>
</feature>
<dbReference type="EC" id="3.6.1.7" evidence="1"/>
<keyword evidence="6" id="KW-1185">Reference proteome</keyword>
<evidence type="ECO:0000256" key="1">
    <source>
        <dbReference type="PROSITE-ProRule" id="PRU00520"/>
    </source>
</evidence>
<dbReference type="InterPro" id="IPR020456">
    <property type="entry name" value="Acylphosphatase"/>
</dbReference>
<accession>G7WQL6</accession>
<sequence>MDRGSGPPPPPSLPLPPGFHHFLFFSSSSFSLPPRYGPGGVSAGDEKTYIKISPRPPPMERSVILVSGRVQKVGYRSKVIALAQEMGIVGWVGNLPDGRVKVVAEGDAAVLDRFASALKVKNSLIEVAAVEVERHDATGEFDDFSKLVDRGETDSRLDRSAELLKELIDVTRHGFSDLGQKMDRMLDKQDQMLDKQDETIAAIKGIDSKMDRMLDKQDIMIDKQDQMLDKQDQMLDKQDQMLDKQDMMIDKQDQMLDKQDQMLDKQDETTGEVRGLRSDMKGSFDMRLERIETALKEKGII</sequence>
<dbReference type="HOGENOM" id="CLU_080336_0_0_2"/>
<keyword evidence="1" id="KW-0378">Hydrolase</keyword>
<dbReference type="KEGG" id="mhi:Mhar_2298"/>
<gene>
    <name evidence="5" type="ordered locus">Mhar_2298</name>
</gene>
<dbReference type="PROSITE" id="PS51160">
    <property type="entry name" value="ACYLPHOSPHATASE_3"/>
    <property type="match status" value="1"/>
</dbReference>
<evidence type="ECO:0000259" key="4">
    <source>
        <dbReference type="PROSITE" id="PS51160"/>
    </source>
</evidence>
<evidence type="ECO:0000313" key="5">
    <source>
        <dbReference type="EMBL" id="AET65650.1"/>
    </source>
</evidence>
<dbReference type="EMBL" id="CP003117">
    <property type="protein sequence ID" value="AET65650.1"/>
    <property type="molecule type" value="Genomic_DNA"/>
</dbReference>
<dbReference type="PROSITE" id="PS50192">
    <property type="entry name" value="T_SNARE"/>
    <property type="match status" value="1"/>
</dbReference>
<dbReference type="Proteomes" id="UP000005877">
    <property type="component" value="Chromosome"/>
</dbReference>
<dbReference type="GO" id="GO:0003998">
    <property type="term" value="F:acylphosphatase activity"/>
    <property type="evidence" value="ECO:0007669"/>
    <property type="project" value="UniProtKB-EC"/>
</dbReference>
<proteinExistence type="inferred from homology"/>
<evidence type="ECO:0000256" key="2">
    <source>
        <dbReference type="RuleBase" id="RU004168"/>
    </source>
</evidence>
<dbReference type="Gene3D" id="3.30.70.100">
    <property type="match status" value="1"/>
</dbReference>
<dbReference type="PATRIC" id="fig|1110509.7.peg.2544"/>
<feature type="domain" description="Acylphosphatase-like" evidence="4">
    <location>
        <begin position="61"/>
        <end position="148"/>
    </location>
</feature>
<dbReference type="InterPro" id="IPR036046">
    <property type="entry name" value="Acylphosphatase-like_dom_sf"/>
</dbReference>